<dbReference type="AlphaFoldDB" id="A0A7C9RAT6"/>
<evidence type="ECO:0000256" key="1">
    <source>
        <dbReference type="ARBA" id="ARBA00004117"/>
    </source>
</evidence>
<dbReference type="GO" id="GO:0003774">
    <property type="term" value="F:cytoskeletal motor activity"/>
    <property type="evidence" value="ECO:0007669"/>
    <property type="project" value="InterPro"/>
</dbReference>
<dbReference type="RefSeq" id="WP_165120614.1">
    <property type="nucleotide sequence ID" value="NZ_JAAKZG010000014.1"/>
</dbReference>
<dbReference type="EMBL" id="JAAKZG010000014">
    <property type="protein sequence ID" value="NGN44216.1"/>
    <property type="molecule type" value="Genomic_DNA"/>
</dbReference>
<comment type="caution">
    <text evidence="5">The sequence shown here is derived from an EMBL/GenBank/DDBJ whole genome shotgun (WGS) entry which is preliminary data.</text>
</comment>
<dbReference type="GO" id="GO:0005198">
    <property type="term" value="F:structural molecule activity"/>
    <property type="evidence" value="ECO:0007669"/>
    <property type="project" value="InterPro"/>
</dbReference>
<dbReference type="HAMAP" id="MF_00724">
    <property type="entry name" value="FliE"/>
    <property type="match status" value="1"/>
</dbReference>
<dbReference type="InterPro" id="IPR001624">
    <property type="entry name" value="FliE"/>
</dbReference>
<evidence type="ECO:0000256" key="2">
    <source>
        <dbReference type="ARBA" id="ARBA00009272"/>
    </source>
</evidence>
<evidence type="ECO:0000256" key="3">
    <source>
        <dbReference type="ARBA" id="ARBA00023143"/>
    </source>
</evidence>
<reference evidence="5 6" key="1">
    <citation type="submission" date="2020-02" db="EMBL/GenBank/DDBJ databases">
        <title>Genome sequence of the type strain CGMCC 1.15528 of Mesorhizobium zhangyense.</title>
        <authorList>
            <person name="Gao J."/>
            <person name="Sun J."/>
        </authorList>
    </citation>
    <scope>NUCLEOTIDE SEQUENCE [LARGE SCALE GENOMIC DNA]</scope>
    <source>
        <strain evidence="5 6">CGMCC 1.15528</strain>
    </source>
</reference>
<proteinExistence type="inferred from homology"/>
<dbReference type="Proteomes" id="UP000481252">
    <property type="component" value="Unassembled WGS sequence"/>
</dbReference>
<keyword evidence="5" id="KW-0282">Flagellum</keyword>
<dbReference type="Pfam" id="PF02049">
    <property type="entry name" value="FliE"/>
    <property type="match status" value="1"/>
</dbReference>
<comment type="similarity">
    <text evidence="2 4">Belongs to the FliE family.</text>
</comment>
<dbReference type="PANTHER" id="PTHR34653:SF1">
    <property type="entry name" value="FLAGELLAR HOOK-BASAL BODY COMPLEX PROTEIN FLIE"/>
    <property type="match status" value="1"/>
</dbReference>
<dbReference type="GO" id="GO:0071973">
    <property type="term" value="P:bacterial-type flagellum-dependent cell motility"/>
    <property type="evidence" value="ECO:0007669"/>
    <property type="project" value="InterPro"/>
</dbReference>
<dbReference type="GO" id="GO:0009425">
    <property type="term" value="C:bacterial-type flagellum basal body"/>
    <property type="evidence" value="ECO:0007669"/>
    <property type="project" value="UniProtKB-SubCell"/>
</dbReference>
<keyword evidence="3 4" id="KW-0975">Bacterial flagellum</keyword>
<keyword evidence="5" id="KW-0969">Cilium</keyword>
<dbReference type="PANTHER" id="PTHR34653">
    <property type="match status" value="1"/>
</dbReference>
<evidence type="ECO:0000256" key="4">
    <source>
        <dbReference type="HAMAP-Rule" id="MF_00724"/>
    </source>
</evidence>
<organism evidence="5 6">
    <name type="scientific">Mesorhizobium zhangyense</name>
    <dbReference type="NCBI Taxonomy" id="1776730"/>
    <lineage>
        <taxon>Bacteria</taxon>
        <taxon>Pseudomonadati</taxon>
        <taxon>Pseudomonadota</taxon>
        <taxon>Alphaproteobacteria</taxon>
        <taxon>Hyphomicrobiales</taxon>
        <taxon>Phyllobacteriaceae</taxon>
        <taxon>Mesorhizobium</taxon>
    </lineage>
</organism>
<comment type="subcellular location">
    <subcellularLocation>
        <location evidence="1 4">Bacterial flagellum basal body</location>
    </subcellularLocation>
</comment>
<evidence type="ECO:0000313" key="6">
    <source>
        <dbReference type="Proteomes" id="UP000481252"/>
    </source>
</evidence>
<sequence>MITGIGAIGPKLQPSGVENTIGLSPSSLGQTAGTDIGQSFANMVSEAANRTIDTLKGAENVSVQALQGDADMRKVADAVMTAEQSLQAAVAIRDKIVTAYLEVSRMAI</sequence>
<gene>
    <name evidence="4 5" type="primary">fliE</name>
    <name evidence="5" type="ORF">G6N74_24405</name>
</gene>
<keyword evidence="5" id="KW-0966">Cell projection</keyword>
<keyword evidence="6" id="KW-1185">Reference proteome</keyword>
<name>A0A7C9RAT6_9HYPH</name>
<accession>A0A7C9RAT6</accession>
<protein>
    <recommendedName>
        <fullName evidence="4">Flagellar hook-basal body complex protein FliE</fullName>
    </recommendedName>
</protein>
<evidence type="ECO:0000313" key="5">
    <source>
        <dbReference type="EMBL" id="NGN44216.1"/>
    </source>
</evidence>